<protein>
    <submittedName>
        <fullName evidence="2">Uncharacterized protein</fullName>
    </submittedName>
</protein>
<sequence>MFKKVINTKGFWKSVFSLAVAFALLFTLIKWAIDGFEIAYFTERDPVMFILTLFLAGFVYGFFVTFGKFRAKLKQNDSGQ</sequence>
<reference evidence="2 3" key="2">
    <citation type="journal article" date="2016" name="Int. J. Syst. Evol. Microbiol.">
        <title>Vitellibacter aquimaris sp. nov., a marine bacterium isolated from seawater.</title>
        <authorList>
            <person name="Thevarajoo S."/>
            <person name="Selvaratnam C."/>
            <person name="Goh K.M."/>
            <person name="Hong K.W."/>
            <person name="Chan X.Y."/>
            <person name="Chan K.G."/>
            <person name="Chong C.S."/>
        </authorList>
    </citation>
    <scope>NUCLEOTIDE SEQUENCE [LARGE SCALE GENOMIC DNA]</scope>
    <source>
        <strain evidence="2 3">D-24</strain>
    </source>
</reference>
<dbReference type="Proteomes" id="UP000070138">
    <property type="component" value="Unassembled WGS sequence"/>
</dbReference>
<proteinExistence type="predicted"/>
<evidence type="ECO:0000313" key="2">
    <source>
        <dbReference type="EMBL" id="KXN98547.1"/>
    </source>
</evidence>
<comment type="caution">
    <text evidence="2">The sequence shown here is derived from an EMBL/GenBank/DDBJ whole genome shotgun (WGS) entry which is preliminary data.</text>
</comment>
<dbReference type="AlphaFoldDB" id="A0A137RGC6"/>
<accession>A0A137RGC6</accession>
<dbReference type="RefSeq" id="WP_062622517.1">
    <property type="nucleotide sequence ID" value="NZ_JRWG01000006.1"/>
</dbReference>
<dbReference type="STRING" id="1548749.LS48_10695"/>
<keyword evidence="1" id="KW-1133">Transmembrane helix</keyword>
<keyword evidence="3" id="KW-1185">Reference proteome</keyword>
<keyword evidence="1" id="KW-0812">Transmembrane</keyword>
<gene>
    <name evidence="2" type="ORF">LS48_10695</name>
</gene>
<evidence type="ECO:0000313" key="3">
    <source>
        <dbReference type="Proteomes" id="UP000070138"/>
    </source>
</evidence>
<keyword evidence="1" id="KW-0472">Membrane</keyword>
<reference evidence="3" key="1">
    <citation type="submission" date="2014-10" db="EMBL/GenBank/DDBJ databases">
        <title>Genome sequencing of Vitellibacter sp. D-24.</title>
        <authorList>
            <person name="Thevarajoo S."/>
            <person name="Selvaratnam C."/>
            <person name="Goh K.M."/>
            <person name="Chong C.S."/>
        </authorList>
    </citation>
    <scope>NUCLEOTIDE SEQUENCE [LARGE SCALE GENOMIC DNA]</scope>
    <source>
        <strain evidence="3">D-24</strain>
    </source>
</reference>
<feature type="transmembrane region" description="Helical" evidence="1">
    <location>
        <begin position="48"/>
        <end position="66"/>
    </location>
</feature>
<dbReference type="OrthoDB" id="1450420at2"/>
<organism evidence="2 3">
    <name type="scientific">Aequorivita aquimaris</name>
    <dbReference type="NCBI Taxonomy" id="1548749"/>
    <lineage>
        <taxon>Bacteria</taxon>
        <taxon>Pseudomonadati</taxon>
        <taxon>Bacteroidota</taxon>
        <taxon>Flavobacteriia</taxon>
        <taxon>Flavobacteriales</taxon>
        <taxon>Flavobacteriaceae</taxon>
        <taxon>Aequorivita</taxon>
    </lineage>
</organism>
<evidence type="ECO:0000256" key="1">
    <source>
        <dbReference type="SAM" id="Phobius"/>
    </source>
</evidence>
<name>A0A137RGC6_9FLAO</name>
<dbReference type="EMBL" id="JRWG01000006">
    <property type="protein sequence ID" value="KXN98547.1"/>
    <property type="molecule type" value="Genomic_DNA"/>
</dbReference>